<comment type="similarity">
    <text evidence="1">Belongs to the TRIAP1/MDM35 family.</text>
</comment>
<dbReference type="EMBL" id="OV725081">
    <property type="protein sequence ID" value="CAH1403546.1"/>
    <property type="molecule type" value="Genomic_DNA"/>
</dbReference>
<comment type="catalytic activity">
    <reaction evidence="3">
        <text>a 1,2-diacyl-sn-glycero-3-phosphate(in) = a 1,2-diacyl-sn-glycero-3-phosphate(out)</text>
        <dbReference type="Rhea" id="RHEA:36435"/>
        <dbReference type="ChEBI" id="CHEBI:58608"/>
    </reaction>
</comment>
<organism evidence="4 5">
    <name type="scientific">Nezara viridula</name>
    <name type="common">Southern green stink bug</name>
    <name type="synonym">Cimex viridulus</name>
    <dbReference type="NCBI Taxonomy" id="85310"/>
    <lineage>
        <taxon>Eukaryota</taxon>
        <taxon>Metazoa</taxon>
        <taxon>Ecdysozoa</taxon>
        <taxon>Arthropoda</taxon>
        <taxon>Hexapoda</taxon>
        <taxon>Insecta</taxon>
        <taxon>Pterygota</taxon>
        <taxon>Neoptera</taxon>
        <taxon>Paraneoptera</taxon>
        <taxon>Hemiptera</taxon>
        <taxon>Heteroptera</taxon>
        <taxon>Panheteroptera</taxon>
        <taxon>Pentatomomorpha</taxon>
        <taxon>Pentatomoidea</taxon>
        <taxon>Pentatomidae</taxon>
        <taxon>Pentatominae</taxon>
        <taxon>Nezara</taxon>
    </lineage>
</organism>
<dbReference type="Proteomes" id="UP001152798">
    <property type="component" value="Chromosome 5"/>
</dbReference>
<dbReference type="GO" id="GO:0005634">
    <property type="term" value="C:nucleus"/>
    <property type="evidence" value="ECO:0007669"/>
    <property type="project" value="TreeGrafter"/>
</dbReference>
<evidence type="ECO:0000256" key="1">
    <source>
        <dbReference type="ARBA" id="ARBA00006196"/>
    </source>
</evidence>
<keyword evidence="5" id="KW-1185">Reference proteome</keyword>
<dbReference type="InterPro" id="IPR007918">
    <property type="entry name" value="MDM35_apoptosis"/>
</dbReference>
<evidence type="ECO:0000256" key="3">
    <source>
        <dbReference type="ARBA" id="ARBA00023706"/>
    </source>
</evidence>
<accession>A0A9P0HK75</accession>
<dbReference type="GO" id="GO:0005758">
    <property type="term" value="C:mitochondrial intermembrane space"/>
    <property type="evidence" value="ECO:0007669"/>
    <property type="project" value="TreeGrafter"/>
</dbReference>
<name>A0A9P0HK75_NEZVI</name>
<protein>
    <submittedName>
        <fullName evidence="4">Uncharacterized protein</fullName>
    </submittedName>
</protein>
<reference evidence="4" key="1">
    <citation type="submission" date="2022-01" db="EMBL/GenBank/DDBJ databases">
        <authorList>
            <person name="King R."/>
        </authorList>
    </citation>
    <scope>NUCLEOTIDE SEQUENCE</scope>
</reference>
<sequence>MEACLHLKKEYDACFNVWFSEKFLKGDSNDEMCAQLLKVYKACVEKTMKENHIEVKDAEINYLGTDKECIPPSLNDKKSK</sequence>
<dbReference type="GO" id="GO:0005829">
    <property type="term" value="C:cytosol"/>
    <property type="evidence" value="ECO:0007669"/>
    <property type="project" value="TreeGrafter"/>
</dbReference>
<dbReference type="GO" id="GO:0045332">
    <property type="term" value="P:phospholipid translocation"/>
    <property type="evidence" value="ECO:0007669"/>
    <property type="project" value="TreeGrafter"/>
</dbReference>
<proteinExistence type="inferred from homology"/>
<evidence type="ECO:0000313" key="5">
    <source>
        <dbReference type="Proteomes" id="UP001152798"/>
    </source>
</evidence>
<dbReference type="GO" id="GO:1990050">
    <property type="term" value="F:phosphatidic acid transfer activity"/>
    <property type="evidence" value="ECO:0007669"/>
    <property type="project" value="TreeGrafter"/>
</dbReference>
<gene>
    <name evidence="4" type="ORF">NEZAVI_LOCUS12140</name>
</gene>
<dbReference type="Pfam" id="PF05254">
    <property type="entry name" value="UPF0203"/>
    <property type="match status" value="1"/>
</dbReference>
<evidence type="ECO:0000313" key="4">
    <source>
        <dbReference type="EMBL" id="CAH1403546.1"/>
    </source>
</evidence>
<dbReference type="PANTHER" id="PTHR46403">
    <property type="entry name" value="TP53-REGULATED INHIBITOR OF APOPTOSIS 1"/>
    <property type="match status" value="1"/>
</dbReference>
<dbReference type="AlphaFoldDB" id="A0A9P0HK75"/>
<evidence type="ECO:0000256" key="2">
    <source>
        <dbReference type="ARBA" id="ARBA00023157"/>
    </source>
</evidence>
<dbReference type="PANTHER" id="PTHR46403:SF1">
    <property type="entry name" value="TP53-REGULATED INHIBITOR OF APOPTOSIS 1"/>
    <property type="match status" value="1"/>
</dbReference>
<keyword evidence="2" id="KW-1015">Disulfide bond</keyword>
<dbReference type="PROSITE" id="PS51808">
    <property type="entry name" value="CHCH"/>
    <property type="match status" value="1"/>
</dbReference>